<dbReference type="Proteomes" id="UP000324222">
    <property type="component" value="Unassembled WGS sequence"/>
</dbReference>
<reference evidence="2 3" key="1">
    <citation type="submission" date="2019-05" db="EMBL/GenBank/DDBJ databases">
        <title>Another draft genome of Portunus trituberculatus and its Hox gene families provides insights of decapod evolution.</title>
        <authorList>
            <person name="Jeong J.-H."/>
            <person name="Song I."/>
            <person name="Kim S."/>
            <person name="Choi T."/>
            <person name="Kim D."/>
            <person name="Ryu S."/>
            <person name="Kim W."/>
        </authorList>
    </citation>
    <scope>NUCLEOTIDE SEQUENCE [LARGE SCALE GENOMIC DNA]</scope>
    <source>
        <tissue evidence="2">Muscle</tissue>
    </source>
</reference>
<keyword evidence="3" id="KW-1185">Reference proteome</keyword>
<evidence type="ECO:0000256" key="1">
    <source>
        <dbReference type="SAM" id="MobiDB-lite"/>
    </source>
</evidence>
<organism evidence="2 3">
    <name type="scientific">Portunus trituberculatus</name>
    <name type="common">Swimming crab</name>
    <name type="synonym">Neptunus trituberculatus</name>
    <dbReference type="NCBI Taxonomy" id="210409"/>
    <lineage>
        <taxon>Eukaryota</taxon>
        <taxon>Metazoa</taxon>
        <taxon>Ecdysozoa</taxon>
        <taxon>Arthropoda</taxon>
        <taxon>Crustacea</taxon>
        <taxon>Multicrustacea</taxon>
        <taxon>Malacostraca</taxon>
        <taxon>Eumalacostraca</taxon>
        <taxon>Eucarida</taxon>
        <taxon>Decapoda</taxon>
        <taxon>Pleocyemata</taxon>
        <taxon>Brachyura</taxon>
        <taxon>Eubrachyura</taxon>
        <taxon>Portunoidea</taxon>
        <taxon>Portunidae</taxon>
        <taxon>Portuninae</taxon>
        <taxon>Portunus</taxon>
    </lineage>
</organism>
<accession>A0A5B7I9Q0</accession>
<dbReference type="AlphaFoldDB" id="A0A5B7I9Q0"/>
<evidence type="ECO:0000313" key="2">
    <source>
        <dbReference type="EMBL" id="MPC80472.1"/>
    </source>
</evidence>
<gene>
    <name evidence="2" type="ORF">E2C01_075052</name>
</gene>
<dbReference type="EMBL" id="VSRR010054114">
    <property type="protein sequence ID" value="MPC80472.1"/>
    <property type="molecule type" value="Genomic_DNA"/>
</dbReference>
<proteinExistence type="predicted"/>
<comment type="caution">
    <text evidence="2">The sequence shown here is derived from an EMBL/GenBank/DDBJ whole genome shotgun (WGS) entry which is preliminary data.</text>
</comment>
<evidence type="ECO:0000313" key="3">
    <source>
        <dbReference type="Proteomes" id="UP000324222"/>
    </source>
</evidence>
<feature type="region of interest" description="Disordered" evidence="1">
    <location>
        <begin position="70"/>
        <end position="105"/>
    </location>
</feature>
<sequence>MVNYNSYFAMEEASLLHHLEDSFKERFLTEGVSGGALRSSIQSSLGLPGSSLHALPRALSAASEQQASRTCLAASRGPAQQPGLSQATRNHCEPPAGLMQANLYH</sequence>
<name>A0A5B7I9Q0_PORTR</name>
<protein>
    <submittedName>
        <fullName evidence="2">Uncharacterized protein</fullName>
    </submittedName>
</protein>